<dbReference type="AlphaFoldDB" id="Q93F07"/>
<name>Q93F07_SHIFL</name>
<sequence length="83" mass="9528">MFFTARYTPGSQQTECAGAVIHQKWHAAVHTHPGDNMYVATVIPALWKRLTQLCRIFFPASGNVRLNANRMIFESVILFFHHK</sequence>
<reference evidence="1" key="2">
    <citation type="submission" date="2005-01" db="EMBL/GenBank/DDBJ databases">
        <authorList>
            <person name="Luck S.N."/>
            <person name="Turner S.A."/>
            <person name="Rajakumar K."/>
        </authorList>
    </citation>
    <scope>NUCLEOTIDE SEQUENCE</scope>
</reference>
<evidence type="ECO:0000313" key="1">
    <source>
        <dbReference type="EMBL" id="AAL08468.1"/>
    </source>
</evidence>
<accession>Q93F07</accession>
<proteinExistence type="predicted"/>
<reference evidence="1" key="1">
    <citation type="journal article" date="2001" name="Infect. Immun.">
        <title>Ferric dicitrate transport system (Fec) of Shigella flexneri 2a YSH6000 is encoded on a novel pathogenicity island carrying multiple antibiotic resistance genes.</title>
        <authorList>
            <person name="Luck S.N."/>
            <person name="Turner S.A."/>
            <person name="Rajakumar K."/>
            <person name="Sakellaris H."/>
            <person name="Adler B."/>
        </authorList>
    </citation>
    <scope>NUCLEOTIDE SEQUENCE</scope>
</reference>
<organism evidence="1">
    <name type="scientific">Shigella flexneri 2a</name>
    <dbReference type="NCBI Taxonomy" id="42897"/>
    <lineage>
        <taxon>Bacteria</taxon>
        <taxon>Pseudomonadati</taxon>
        <taxon>Pseudomonadota</taxon>
        <taxon>Gammaproteobacteria</taxon>
        <taxon>Enterobacterales</taxon>
        <taxon>Enterobacteriaceae</taxon>
        <taxon>Shigella</taxon>
    </lineage>
</organism>
<dbReference type="EMBL" id="AF326777">
    <property type="protein sequence ID" value="AAL08468.1"/>
    <property type="molecule type" value="Genomic_DNA"/>
</dbReference>
<protein>
    <submittedName>
        <fullName evidence="1">Uncharacterized protein</fullName>
    </submittedName>
</protein>